<gene>
    <name evidence="1" type="ORF">KIW84_061453</name>
</gene>
<reference evidence="1 2" key="1">
    <citation type="journal article" date="2022" name="Nat. Genet.">
        <title>Improved pea reference genome and pan-genome highlight genomic features and evolutionary characteristics.</title>
        <authorList>
            <person name="Yang T."/>
            <person name="Liu R."/>
            <person name="Luo Y."/>
            <person name="Hu S."/>
            <person name="Wang D."/>
            <person name="Wang C."/>
            <person name="Pandey M.K."/>
            <person name="Ge S."/>
            <person name="Xu Q."/>
            <person name="Li N."/>
            <person name="Li G."/>
            <person name="Huang Y."/>
            <person name="Saxena R.K."/>
            <person name="Ji Y."/>
            <person name="Li M."/>
            <person name="Yan X."/>
            <person name="He Y."/>
            <person name="Liu Y."/>
            <person name="Wang X."/>
            <person name="Xiang C."/>
            <person name="Varshney R.K."/>
            <person name="Ding H."/>
            <person name="Gao S."/>
            <person name="Zong X."/>
        </authorList>
    </citation>
    <scope>NUCLEOTIDE SEQUENCE [LARGE SCALE GENOMIC DNA]</scope>
    <source>
        <strain evidence="1 2">cv. Zhongwan 6</strain>
    </source>
</reference>
<accession>A0A9D5A2D3</accession>
<protein>
    <submittedName>
        <fullName evidence="1">Uncharacterized protein</fullName>
    </submittedName>
</protein>
<dbReference type="Gramene" id="Psat06G0145300-T1">
    <property type="protein sequence ID" value="KAI5394837.1"/>
    <property type="gene ID" value="KIW84_061453"/>
</dbReference>
<proteinExistence type="predicted"/>
<keyword evidence="2" id="KW-1185">Reference proteome</keyword>
<name>A0A9D5A2D3_PEA</name>
<dbReference type="EMBL" id="JAMSHJ010000006">
    <property type="protein sequence ID" value="KAI5394837.1"/>
    <property type="molecule type" value="Genomic_DNA"/>
</dbReference>
<evidence type="ECO:0000313" key="1">
    <source>
        <dbReference type="EMBL" id="KAI5394837.1"/>
    </source>
</evidence>
<evidence type="ECO:0000313" key="2">
    <source>
        <dbReference type="Proteomes" id="UP001058974"/>
    </source>
</evidence>
<dbReference type="AlphaFoldDB" id="A0A9D5A2D3"/>
<sequence length="112" mass="11898">MHIGGLIFARARIAAGRVHSPSPQISPEAIAGTINSAFLVLSLCNTNTTKLPMHISIAKYAPTRNGTAMTIGKGIHFPIFLGEKSLNMFVPIAKAKNPKQSCKQCLGSAEKP</sequence>
<dbReference type="Proteomes" id="UP001058974">
    <property type="component" value="Chromosome 6"/>
</dbReference>
<comment type="caution">
    <text evidence="1">The sequence shown here is derived from an EMBL/GenBank/DDBJ whole genome shotgun (WGS) entry which is preliminary data.</text>
</comment>
<organism evidence="1 2">
    <name type="scientific">Pisum sativum</name>
    <name type="common">Garden pea</name>
    <name type="synonym">Lathyrus oleraceus</name>
    <dbReference type="NCBI Taxonomy" id="3888"/>
    <lineage>
        <taxon>Eukaryota</taxon>
        <taxon>Viridiplantae</taxon>
        <taxon>Streptophyta</taxon>
        <taxon>Embryophyta</taxon>
        <taxon>Tracheophyta</taxon>
        <taxon>Spermatophyta</taxon>
        <taxon>Magnoliopsida</taxon>
        <taxon>eudicotyledons</taxon>
        <taxon>Gunneridae</taxon>
        <taxon>Pentapetalae</taxon>
        <taxon>rosids</taxon>
        <taxon>fabids</taxon>
        <taxon>Fabales</taxon>
        <taxon>Fabaceae</taxon>
        <taxon>Papilionoideae</taxon>
        <taxon>50 kb inversion clade</taxon>
        <taxon>NPAAA clade</taxon>
        <taxon>Hologalegina</taxon>
        <taxon>IRL clade</taxon>
        <taxon>Fabeae</taxon>
        <taxon>Lathyrus</taxon>
    </lineage>
</organism>